<dbReference type="InterPro" id="IPR029063">
    <property type="entry name" value="SAM-dependent_MTases_sf"/>
</dbReference>
<name>A0A914E1A7_9BILA</name>
<accession>A0A914E1A7</accession>
<evidence type="ECO:0000313" key="2">
    <source>
        <dbReference type="WBParaSite" id="ACRNAN_scaffold5232.g16256.t1"/>
    </source>
</evidence>
<dbReference type="AlphaFoldDB" id="A0A914E1A7"/>
<evidence type="ECO:0000313" key="1">
    <source>
        <dbReference type="Proteomes" id="UP000887540"/>
    </source>
</evidence>
<dbReference type="PANTHER" id="PTHR37909">
    <property type="entry name" value="S-ADENOSYL-L-METHIONINE-DEPENDENT METHYLTRANSFERASES SUPERFAMILY PROTEIN"/>
    <property type="match status" value="1"/>
</dbReference>
<proteinExistence type="predicted"/>
<dbReference type="Proteomes" id="UP000887540">
    <property type="component" value="Unplaced"/>
</dbReference>
<dbReference type="PANTHER" id="PTHR37909:SF1">
    <property type="entry name" value="S-ADENOSYL-L-METHIONINE-DEPENDENT METHYLTRANSFERASES SUPERFAMILY PROTEIN"/>
    <property type="match status" value="1"/>
</dbReference>
<dbReference type="Gene3D" id="3.40.50.150">
    <property type="entry name" value="Vaccinia Virus protein VP39"/>
    <property type="match status" value="1"/>
</dbReference>
<protein>
    <submittedName>
        <fullName evidence="2">Class I SAM-dependent methyltransferase</fullName>
    </submittedName>
</protein>
<dbReference type="WBParaSite" id="ACRNAN_scaffold5232.g16256.t1">
    <property type="protein sequence ID" value="ACRNAN_scaffold5232.g16256.t1"/>
    <property type="gene ID" value="ACRNAN_scaffold5232.g16256"/>
</dbReference>
<sequence length="158" mass="18459">MYEKVLGSNEKLDLKGWGSIDAFLNDFMENFTNIAGRNSIRIIEVGSYKGLSTVSLGKTCKKLQELYKKSCTVIAVDTWLDWIFIDADHDYEPVLSDIRRFYPLIHRGGILFGHDYDWNGVKKAVNEFVEMKKDGITFWISDVYWFIRKDFEDIEFFG</sequence>
<dbReference type="SUPFAM" id="SSF53335">
    <property type="entry name" value="S-adenosyl-L-methionine-dependent methyltransferases"/>
    <property type="match status" value="1"/>
</dbReference>
<keyword evidence="1" id="KW-1185">Reference proteome</keyword>
<dbReference type="Pfam" id="PF13578">
    <property type="entry name" value="Methyltransf_24"/>
    <property type="match status" value="1"/>
</dbReference>
<reference evidence="2" key="1">
    <citation type="submission" date="2022-11" db="UniProtKB">
        <authorList>
            <consortium name="WormBaseParasite"/>
        </authorList>
    </citation>
    <scope>IDENTIFICATION</scope>
</reference>
<organism evidence="1 2">
    <name type="scientific">Acrobeloides nanus</name>
    <dbReference type="NCBI Taxonomy" id="290746"/>
    <lineage>
        <taxon>Eukaryota</taxon>
        <taxon>Metazoa</taxon>
        <taxon>Ecdysozoa</taxon>
        <taxon>Nematoda</taxon>
        <taxon>Chromadorea</taxon>
        <taxon>Rhabditida</taxon>
        <taxon>Tylenchina</taxon>
        <taxon>Cephalobomorpha</taxon>
        <taxon>Cephaloboidea</taxon>
        <taxon>Cephalobidae</taxon>
        <taxon>Acrobeloides</taxon>
    </lineage>
</organism>